<dbReference type="InterPro" id="IPR004113">
    <property type="entry name" value="FAD-bd_oxidored_4_C"/>
</dbReference>
<dbReference type="AlphaFoldDB" id="A0A7W9YJ01"/>
<dbReference type="Pfam" id="PF01565">
    <property type="entry name" value="FAD_binding_4"/>
    <property type="match status" value="1"/>
</dbReference>
<name>A0A7W9YJ01_9ACTN</name>
<evidence type="ECO:0000256" key="3">
    <source>
        <dbReference type="ARBA" id="ARBA00022827"/>
    </source>
</evidence>
<dbReference type="Gene3D" id="3.30.465.10">
    <property type="match status" value="1"/>
</dbReference>
<dbReference type="PANTHER" id="PTHR11748">
    <property type="entry name" value="D-LACTATE DEHYDROGENASE"/>
    <property type="match status" value="1"/>
</dbReference>
<comment type="cofactor">
    <cofactor evidence="1">
        <name>FAD</name>
        <dbReference type="ChEBI" id="CHEBI:57692"/>
    </cofactor>
</comment>
<comment type="caution">
    <text evidence="7">The sequence shown here is derived from an EMBL/GenBank/DDBJ whole genome shotgun (WGS) entry which is preliminary data.</text>
</comment>
<dbReference type="GO" id="GO:0071949">
    <property type="term" value="F:FAD binding"/>
    <property type="evidence" value="ECO:0007669"/>
    <property type="project" value="InterPro"/>
</dbReference>
<evidence type="ECO:0000256" key="4">
    <source>
        <dbReference type="ARBA" id="ARBA00023002"/>
    </source>
</evidence>
<dbReference type="InterPro" id="IPR006094">
    <property type="entry name" value="Oxid_FAD_bind_N"/>
</dbReference>
<evidence type="ECO:0000313" key="8">
    <source>
        <dbReference type="Proteomes" id="UP000546642"/>
    </source>
</evidence>
<proteinExistence type="predicted"/>
<dbReference type="EMBL" id="JACHDS010000001">
    <property type="protein sequence ID" value="MBB6172845.1"/>
    <property type="molecule type" value="Genomic_DNA"/>
</dbReference>
<organism evidence="7 8">
    <name type="scientific">Nocardiopsis mwathae</name>
    <dbReference type="NCBI Taxonomy" id="1472723"/>
    <lineage>
        <taxon>Bacteria</taxon>
        <taxon>Bacillati</taxon>
        <taxon>Actinomycetota</taxon>
        <taxon>Actinomycetes</taxon>
        <taxon>Streptosporangiales</taxon>
        <taxon>Nocardiopsidaceae</taxon>
        <taxon>Nocardiopsis</taxon>
    </lineage>
</organism>
<feature type="region of interest" description="Disordered" evidence="5">
    <location>
        <begin position="368"/>
        <end position="393"/>
    </location>
</feature>
<dbReference type="InterPro" id="IPR016164">
    <property type="entry name" value="FAD-linked_Oxase-like_C"/>
</dbReference>
<feature type="compositionally biased region" description="Low complexity" evidence="5">
    <location>
        <begin position="371"/>
        <end position="380"/>
    </location>
</feature>
<dbReference type="InterPro" id="IPR016169">
    <property type="entry name" value="FAD-bd_PCMH_sub2"/>
</dbReference>
<dbReference type="Pfam" id="PF02913">
    <property type="entry name" value="FAD-oxidase_C"/>
    <property type="match status" value="1"/>
</dbReference>
<gene>
    <name evidence="7" type="ORF">HNR23_002905</name>
</gene>
<keyword evidence="8" id="KW-1185">Reference proteome</keyword>
<feature type="domain" description="FAD-binding PCMH-type" evidence="6">
    <location>
        <begin position="30"/>
        <end position="208"/>
    </location>
</feature>
<evidence type="ECO:0000256" key="1">
    <source>
        <dbReference type="ARBA" id="ARBA00001974"/>
    </source>
</evidence>
<dbReference type="InterPro" id="IPR036318">
    <property type="entry name" value="FAD-bd_PCMH-like_sf"/>
</dbReference>
<evidence type="ECO:0000256" key="5">
    <source>
        <dbReference type="SAM" id="MobiDB-lite"/>
    </source>
</evidence>
<protein>
    <submittedName>
        <fullName evidence="7">Glycolate oxidase FAD binding subunit</fullName>
    </submittedName>
</protein>
<dbReference type="InterPro" id="IPR016166">
    <property type="entry name" value="FAD-bd_PCMH"/>
</dbReference>
<dbReference type="PROSITE" id="PS51387">
    <property type="entry name" value="FAD_PCMH"/>
    <property type="match status" value="1"/>
</dbReference>
<dbReference type="SUPFAM" id="SSF55103">
    <property type="entry name" value="FAD-linked oxidases, C-terminal domain"/>
    <property type="match status" value="1"/>
</dbReference>
<evidence type="ECO:0000256" key="2">
    <source>
        <dbReference type="ARBA" id="ARBA00022630"/>
    </source>
</evidence>
<dbReference type="RefSeq" id="WP_184076080.1">
    <property type="nucleotide sequence ID" value="NZ_JACHDS010000001.1"/>
</dbReference>
<reference evidence="7 8" key="1">
    <citation type="submission" date="2020-08" db="EMBL/GenBank/DDBJ databases">
        <title>Sequencing the genomes of 1000 actinobacteria strains.</title>
        <authorList>
            <person name="Klenk H.-P."/>
        </authorList>
    </citation>
    <scope>NUCLEOTIDE SEQUENCE [LARGE SCALE GENOMIC DNA]</scope>
    <source>
        <strain evidence="7 8">DSM 46659</strain>
    </source>
</reference>
<dbReference type="GO" id="GO:0016491">
    <property type="term" value="F:oxidoreductase activity"/>
    <property type="evidence" value="ECO:0007669"/>
    <property type="project" value="UniProtKB-KW"/>
</dbReference>
<evidence type="ECO:0000259" key="6">
    <source>
        <dbReference type="PROSITE" id="PS51387"/>
    </source>
</evidence>
<sequence>MGSRRDAEALVDALGASGAALRPGGEEDAVGGCVPRIVAVPPDPGAAAALMAAAARHRLVTVARGHGTKPVWGGVPERCDVLIDTGRLNGVDHATGDLVVRVGAGTPMAELEAELAKAGQRLSVDAVVAGSTVGGVVATGLSGPLRLLHGPVRDLVIGMTTVLADGATASSGGRVVKNVAGYDLGKLHTGALGTLGLITSVTFRLHPVPPARRFVRVSVEPGDSAAVCDAARALRASQLVPSAIELDWPVDGPPELQVLVEGAESGVGRRAAAAAALLGGRAGVGTEPPEGWGELPGAPDDLLLKLAYPLTGLPEALDVLRSAAADAGVGVAVRGSAGTGIMYAALPRSAAAEEAAVDAVSRLRAAPGDGRASFPDAARAPRPRHPHLPGARDEIPGLALMRAVKDRFDPHHLLSPGRIAGGV</sequence>
<dbReference type="Proteomes" id="UP000546642">
    <property type="component" value="Unassembled WGS sequence"/>
</dbReference>
<accession>A0A7W9YJ01</accession>
<keyword evidence="4" id="KW-0560">Oxidoreductase</keyword>
<dbReference type="SUPFAM" id="SSF56176">
    <property type="entry name" value="FAD-binding/transporter-associated domain-like"/>
    <property type="match status" value="1"/>
</dbReference>
<evidence type="ECO:0000313" key="7">
    <source>
        <dbReference type="EMBL" id="MBB6172845.1"/>
    </source>
</evidence>
<keyword evidence="2" id="KW-0285">Flavoprotein</keyword>
<dbReference type="PANTHER" id="PTHR11748:SF103">
    <property type="entry name" value="GLYCOLATE OXIDASE SUBUNIT GLCE"/>
    <property type="match status" value="1"/>
</dbReference>
<keyword evidence="3" id="KW-0274">FAD</keyword>